<organism evidence="1 2">
    <name type="scientific">Shinella sumterensis</name>
    <dbReference type="NCBI Taxonomy" id="1967501"/>
    <lineage>
        <taxon>Bacteria</taxon>
        <taxon>Pseudomonadati</taxon>
        <taxon>Pseudomonadota</taxon>
        <taxon>Alphaproteobacteria</taxon>
        <taxon>Hyphomicrobiales</taxon>
        <taxon>Rhizobiaceae</taxon>
        <taxon>Shinella</taxon>
    </lineage>
</organism>
<dbReference type="EMBL" id="CP132303">
    <property type="protein sequence ID" value="WLR99828.1"/>
    <property type="molecule type" value="Genomic_DNA"/>
</dbReference>
<dbReference type="RefSeq" id="WP_306039176.1">
    <property type="nucleotide sequence ID" value="NZ_CP132303.1"/>
</dbReference>
<proteinExistence type="predicted"/>
<sequence length="70" mass="7451">MQEFPIRYICFERMADVVADETASAAENPGAVRPARCRATLREATDDIAEITAAVSDAAGGLDISARLPI</sequence>
<gene>
    <name evidence="1" type="ORF">Q9313_24010</name>
</gene>
<keyword evidence="1" id="KW-0614">Plasmid</keyword>
<evidence type="ECO:0000313" key="1">
    <source>
        <dbReference type="EMBL" id="WLR99828.1"/>
    </source>
</evidence>
<keyword evidence="2" id="KW-1185">Reference proteome</keyword>
<accession>A0AA50H7T2</accession>
<dbReference type="AlphaFoldDB" id="A0AA50H7T2"/>
<reference evidence="1 2" key="1">
    <citation type="submission" date="2023-08" db="EMBL/GenBank/DDBJ databases">
        <title>Pathogen: clinical or host-associated sample.</title>
        <authorList>
            <person name="Hergert J."/>
            <person name="Casey R."/>
            <person name="Wagner J."/>
            <person name="Young E.L."/>
            <person name="Oakeson K.F."/>
        </authorList>
    </citation>
    <scope>NUCLEOTIDE SEQUENCE [LARGE SCALE GENOMIC DNA]</scope>
    <source>
        <strain evidence="1 2">1760953</strain>
        <plasmid evidence="1 2">unnamed1</plasmid>
    </source>
</reference>
<dbReference type="Proteomes" id="UP001234585">
    <property type="component" value="Plasmid unnamed1"/>
</dbReference>
<geneLocation type="plasmid" evidence="1 2">
    <name>unnamed1</name>
</geneLocation>
<evidence type="ECO:0000313" key="2">
    <source>
        <dbReference type="Proteomes" id="UP001234585"/>
    </source>
</evidence>
<protein>
    <submittedName>
        <fullName evidence="1">Uncharacterized protein</fullName>
    </submittedName>
</protein>
<name>A0AA50H7T2_9HYPH</name>